<dbReference type="AlphaFoldDB" id="B0T8E5"/>
<feature type="transmembrane region" description="Helical" evidence="1">
    <location>
        <begin position="185"/>
        <end position="204"/>
    </location>
</feature>
<name>B0T8E5_CAUSK</name>
<evidence type="ECO:0000313" key="3">
    <source>
        <dbReference type="EMBL" id="ABZ69846.1"/>
    </source>
</evidence>
<dbReference type="CDD" id="cd03392">
    <property type="entry name" value="PAP2_like_2"/>
    <property type="match status" value="1"/>
</dbReference>
<keyword evidence="1" id="KW-0472">Membrane</keyword>
<feature type="transmembrane region" description="Helical" evidence="1">
    <location>
        <begin position="115"/>
        <end position="135"/>
    </location>
</feature>
<dbReference type="OrthoDB" id="9801622at2"/>
<keyword evidence="1" id="KW-0812">Transmembrane</keyword>
<dbReference type="eggNOG" id="COG0671">
    <property type="taxonomic scope" value="Bacteria"/>
</dbReference>
<dbReference type="Pfam" id="PF01569">
    <property type="entry name" value="PAP2"/>
    <property type="match status" value="1"/>
</dbReference>
<dbReference type="Gene3D" id="1.20.144.10">
    <property type="entry name" value="Phosphatidic acid phosphatase type 2/haloperoxidase"/>
    <property type="match status" value="2"/>
</dbReference>
<dbReference type="KEGG" id="cak:Caul_0713"/>
<dbReference type="EMBL" id="CP000927">
    <property type="protein sequence ID" value="ABZ69846.1"/>
    <property type="molecule type" value="Genomic_DNA"/>
</dbReference>
<evidence type="ECO:0000259" key="2">
    <source>
        <dbReference type="SMART" id="SM00014"/>
    </source>
</evidence>
<feature type="transmembrane region" description="Helical" evidence="1">
    <location>
        <begin position="155"/>
        <end position="173"/>
    </location>
</feature>
<dbReference type="PANTHER" id="PTHR14969:SF13">
    <property type="entry name" value="AT30094P"/>
    <property type="match status" value="1"/>
</dbReference>
<accession>B0T8E5</accession>
<dbReference type="InterPro" id="IPR000326">
    <property type="entry name" value="PAP2/HPO"/>
</dbReference>
<organism evidence="3">
    <name type="scientific">Caulobacter sp. (strain K31)</name>
    <dbReference type="NCBI Taxonomy" id="366602"/>
    <lineage>
        <taxon>Bacteria</taxon>
        <taxon>Pseudomonadati</taxon>
        <taxon>Pseudomonadota</taxon>
        <taxon>Alphaproteobacteria</taxon>
        <taxon>Caulobacterales</taxon>
        <taxon>Caulobacteraceae</taxon>
        <taxon>Caulobacter</taxon>
    </lineage>
</organism>
<reference evidence="3" key="1">
    <citation type="submission" date="2008-01" db="EMBL/GenBank/DDBJ databases">
        <title>Complete sequence of chromosome of Caulobacter sp. K31.</title>
        <authorList>
            <consortium name="US DOE Joint Genome Institute"/>
            <person name="Copeland A."/>
            <person name="Lucas S."/>
            <person name="Lapidus A."/>
            <person name="Barry K."/>
            <person name="Glavina del Rio T."/>
            <person name="Dalin E."/>
            <person name="Tice H."/>
            <person name="Pitluck S."/>
            <person name="Bruce D."/>
            <person name="Goodwin L."/>
            <person name="Thompson L.S."/>
            <person name="Brettin T."/>
            <person name="Detter J.C."/>
            <person name="Han C."/>
            <person name="Schmutz J."/>
            <person name="Larimer F."/>
            <person name="Land M."/>
            <person name="Hauser L."/>
            <person name="Kyrpides N."/>
            <person name="Kim E."/>
            <person name="Stephens C."/>
            <person name="Richardson P."/>
        </authorList>
    </citation>
    <scope>NUCLEOTIDE SEQUENCE [LARGE SCALE GENOMIC DNA]</scope>
    <source>
        <strain evidence="3">K31</strain>
    </source>
</reference>
<feature type="transmembrane region" description="Helical" evidence="1">
    <location>
        <begin position="85"/>
        <end position="108"/>
    </location>
</feature>
<feature type="transmembrane region" description="Helical" evidence="1">
    <location>
        <begin position="21"/>
        <end position="41"/>
    </location>
</feature>
<dbReference type="InterPro" id="IPR036938">
    <property type="entry name" value="PAP2/HPO_sf"/>
</dbReference>
<evidence type="ECO:0000256" key="1">
    <source>
        <dbReference type="SAM" id="Phobius"/>
    </source>
</evidence>
<sequence precursor="true">MNRLLAFRPRRDLPRLIAAARSELGAVAALMVAAGGLLAFLQVSDEVAEGDTRAFDLAVLKALRLPGDPNSLVGPKWLHVAATDVTALGSITVLGLIVLLVVAFLAGLRRWSEALVVLVGAGGGVAISQVLKQVFGRERPDLIYRAVEAANPSFPSGHAMLSAVVFLTLGALAARFSDLRRIKALALSAGVLLSLLVGASRIYLGVHWTSDVLGGWSLGAAWAMACWIAAWAWGRRTGKTAQNSAHPDESRDPS</sequence>
<gene>
    <name evidence="3" type="ordered locus">Caul_0713</name>
</gene>
<feature type="transmembrane region" description="Helical" evidence="1">
    <location>
        <begin position="216"/>
        <end position="234"/>
    </location>
</feature>
<dbReference type="STRING" id="366602.Caul_0713"/>
<keyword evidence="1" id="KW-1133">Transmembrane helix</keyword>
<dbReference type="SUPFAM" id="SSF48317">
    <property type="entry name" value="Acid phosphatase/Vanadium-dependent haloperoxidase"/>
    <property type="match status" value="1"/>
</dbReference>
<proteinExistence type="predicted"/>
<protein>
    <submittedName>
        <fullName evidence="3">Phosphoesterase PA-phosphatase related</fullName>
    </submittedName>
</protein>
<dbReference type="HOGENOM" id="CLU_072573_3_0_5"/>
<feature type="domain" description="Phosphatidic acid phosphatase type 2/haloperoxidase" evidence="2">
    <location>
        <begin position="114"/>
        <end position="227"/>
    </location>
</feature>
<dbReference type="SMART" id="SM00014">
    <property type="entry name" value="acidPPc"/>
    <property type="match status" value="1"/>
</dbReference>
<dbReference type="PANTHER" id="PTHR14969">
    <property type="entry name" value="SPHINGOSINE-1-PHOSPHATE PHOSPHOHYDROLASE"/>
    <property type="match status" value="1"/>
</dbReference>